<feature type="region of interest" description="Disordered" evidence="1">
    <location>
        <begin position="1"/>
        <end position="21"/>
    </location>
</feature>
<comment type="caution">
    <text evidence="3">The sequence shown here is derived from an EMBL/GenBank/DDBJ whole genome shotgun (WGS) entry which is preliminary data.</text>
</comment>
<evidence type="ECO:0000313" key="4">
    <source>
        <dbReference type="Proteomes" id="UP000318053"/>
    </source>
</evidence>
<evidence type="ECO:0000256" key="1">
    <source>
        <dbReference type="SAM" id="MobiDB-lite"/>
    </source>
</evidence>
<sequence length="257" mass="28191">MNPSQPHDRAAAKTTRRRNRTPKLSWAKRLERLGVLGYFTLMRRTVRIRVTNDRRDEICHQSDRQFVYALLHAHQAAAIALSDPNTGALVSRSRDGELLVPLLKSCGCVPIRGSSGGSKGGATALTQMIRHCQDGHPAVIAVDGPKGPRGKVQKGVAKLAQKADIPIVPVVLVPKRRFLFAKAWDRMQLPWPFTQLDCRFGDPISVAADDDLDDVASRLEVELAKLELAADPQEAERSQEKSSIELPADATGLNRAA</sequence>
<feature type="domain" description="DUF374" evidence="2">
    <location>
        <begin position="84"/>
        <end position="149"/>
    </location>
</feature>
<accession>A0A5C5X1W5</accession>
<keyword evidence="4" id="KW-1185">Reference proteome</keyword>
<evidence type="ECO:0000313" key="3">
    <source>
        <dbReference type="EMBL" id="TWT56155.1"/>
    </source>
</evidence>
<feature type="region of interest" description="Disordered" evidence="1">
    <location>
        <begin position="230"/>
        <end position="257"/>
    </location>
</feature>
<evidence type="ECO:0000259" key="2">
    <source>
        <dbReference type="Pfam" id="PF04028"/>
    </source>
</evidence>
<dbReference type="Proteomes" id="UP000318053">
    <property type="component" value="Unassembled WGS sequence"/>
</dbReference>
<organism evidence="3 4">
    <name type="scientific">Allorhodopirellula solitaria</name>
    <dbReference type="NCBI Taxonomy" id="2527987"/>
    <lineage>
        <taxon>Bacteria</taxon>
        <taxon>Pseudomonadati</taxon>
        <taxon>Planctomycetota</taxon>
        <taxon>Planctomycetia</taxon>
        <taxon>Pirellulales</taxon>
        <taxon>Pirellulaceae</taxon>
        <taxon>Allorhodopirellula</taxon>
    </lineage>
</organism>
<feature type="compositionally biased region" description="Basic and acidic residues" evidence="1">
    <location>
        <begin position="234"/>
        <end position="243"/>
    </location>
</feature>
<gene>
    <name evidence="3" type="ORF">CA85_44970</name>
</gene>
<dbReference type="AlphaFoldDB" id="A0A5C5X1W5"/>
<dbReference type="EMBL" id="SJPK01000016">
    <property type="protein sequence ID" value="TWT56155.1"/>
    <property type="molecule type" value="Genomic_DNA"/>
</dbReference>
<protein>
    <recommendedName>
        <fullName evidence="2">DUF374 domain-containing protein</fullName>
    </recommendedName>
</protein>
<proteinExistence type="predicted"/>
<dbReference type="RefSeq" id="WP_246113037.1">
    <property type="nucleotide sequence ID" value="NZ_SJPK01000016.1"/>
</dbReference>
<dbReference type="InterPro" id="IPR007172">
    <property type="entry name" value="DUF374"/>
</dbReference>
<dbReference type="Pfam" id="PF04028">
    <property type="entry name" value="DUF374"/>
    <property type="match status" value="1"/>
</dbReference>
<reference evidence="3 4" key="1">
    <citation type="submission" date="2019-02" db="EMBL/GenBank/DDBJ databases">
        <title>Deep-cultivation of Planctomycetes and their phenomic and genomic characterization uncovers novel biology.</title>
        <authorList>
            <person name="Wiegand S."/>
            <person name="Jogler M."/>
            <person name="Boedeker C."/>
            <person name="Pinto D."/>
            <person name="Vollmers J."/>
            <person name="Rivas-Marin E."/>
            <person name="Kohn T."/>
            <person name="Peeters S.H."/>
            <person name="Heuer A."/>
            <person name="Rast P."/>
            <person name="Oberbeckmann S."/>
            <person name="Bunk B."/>
            <person name="Jeske O."/>
            <person name="Meyerdierks A."/>
            <person name="Storesund J.E."/>
            <person name="Kallscheuer N."/>
            <person name="Luecker S."/>
            <person name="Lage O.M."/>
            <person name="Pohl T."/>
            <person name="Merkel B.J."/>
            <person name="Hornburger P."/>
            <person name="Mueller R.-W."/>
            <person name="Bruemmer F."/>
            <person name="Labrenz M."/>
            <person name="Spormann A.M."/>
            <person name="Op Den Camp H."/>
            <person name="Overmann J."/>
            <person name="Amann R."/>
            <person name="Jetten M.S.M."/>
            <person name="Mascher T."/>
            <person name="Medema M.H."/>
            <person name="Devos D.P."/>
            <person name="Kaster A.-K."/>
            <person name="Ovreas L."/>
            <person name="Rohde M."/>
            <person name="Galperin M.Y."/>
            <person name="Jogler C."/>
        </authorList>
    </citation>
    <scope>NUCLEOTIDE SEQUENCE [LARGE SCALE GENOMIC DNA]</scope>
    <source>
        <strain evidence="3 4">CA85</strain>
    </source>
</reference>
<name>A0A5C5X1W5_9BACT</name>
<feature type="compositionally biased region" description="Basic and acidic residues" evidence="1">
    <location>
        <begin position="1"/>
        <end position="11"/>
    </location>
</feature>